<dbReference type="GO" id="GO:0005886">
    <property type="term" value="C:plasma membrane"/>
    <property type="evidence" value="ECO:0007669"/>
    <property type="project" value="UniProtKB-SubCell"/>
</dbReference>
<dbReference type="GO" id="GO:0005524">
    <property type="term" value="F:ATP binding"/>
    <property type="evidence" value="ECO:0007669"/>
    <property type="project" value="UniProtKB-UniRule"/>
</dbReference>
<dbReference type="InterPro" id="IPR001611">
    <property type="entry name" value="Leu-rich_rpt"/>
</dbReference>
<dbReference type="InterPro" id="IPR013210">
    <property type="entry name" value="LRR_N_plant-typ"/>
</dbReference>
<evidence type="ECO:0000313" key="24">
    <source>
        <dbReference type="EMBL" id="CAI8612859.1"/>
    </source>
</evidence>
<dbReference type="Gene3D" id="3.80.10.10">
    <property type="entry name" value="Ribonuclease Inhibitor"/>
    <property type="match status" value="4"/>
</dbReference>
<comment type="catalytic activity">
    <reaction evidence="19">
        <text>L-threonyl-[protein] + ATP = O-phospho-L-threonyl-[protein] + ADP + H(+)</text>
        <dbReference type="Rhea" id="RHEA:46608"/>
        <dbReference type="Rhea" id="RHEA-COMP:11060"/>
        <dbReference type="Rhea" id="RHEA-COMP:11605"/>
        <dbReference type="ChEBI" id="CHEBI:15378"/>
        <dbReference type="ChEBI" id="CHEBI:30013"/>
        <dbReference type="ChEBI" id="CHEBI:30616"/>
        <dbReference type="ChEBI" id="CHEBI:61977"/>
        <dbReference type="ChEBI" id="CHEBI:456216"/>
        <dbReference type="EC" id="2.7.11.1"/>
    </reaction>
</comment>
<dbReference type="AlphaFoldDB" id="A0AAV1ARP1"/>
<name>A0AAV1ARP1_VICFA</name>
<dbReference type="PROSITE" id="PS50011">
    <property type="entry name" value="PROTEIN_KINASE_DOM"/>
    <property type="match status" value="1"/>
</dbReference>
<keyword evidence="11" id="KW-0677">Repeat</keyword>
<evidence type="ECO:0000256" key="18">
    <source>
        <dbReference type="ARBA" id="ARBA00023180"/>
    </source>
</evidence>
<proteinExistence type="inferred from homology"/>
<keyword evidence="12 21" id="KW-0547">Nucleotide-binding</keyword>
<dbReference type="PANTHER" id="PTHR27008">
    <property type="entry name" value="OS04G0122200 PROTEIN"/>
    <property type="match status" value="1"/>
</dbReference>
<evidence type="ECO:0000256" key="6">
    <source>
        <dbReference type="ARBA" id="ARBA00022553"/>
    </source>
</evidence>
<dbReference type="InterPro" id="IPR000719">
    <property type="entry name" value="Prot_kinase_dom"/>
</dbReference>
<protein>
    <recommendedName>
        <fullName evidence="3">non-specific serine/threonine protein kinase</fullName>
        <ecNumber evidence="3">2.7.11.1</ecNumber>
    </recommendedName>
</protein>
<evidence type="ECO:0000256" key="19">
    <source>
        <dbReference type="ARBA" id="ARBA00047899"/>
    </source>
</evidence>
<dbReference type="EC" id="2.7.11.1" evidence="3"/>
<dbReference type="Gene3D" id="3.30.200.20">
    <property type="entry name" value="Phosphorylase Kinase, domain 1"/>
    <property type="match status" value="1"/>
</dbReference>
<evidence type="ECO:0000256" key="4">
    <source>
        <dbReference type="ARBA" id="ARBA00022475"/>
    </source>
</evidence>
<keyword evidence="25" id="KW-1185">Reference proteome</keyword>
<sequence length="1009" mass="110895">MNINTSCLISKKIAFKFIYGFLLYITKYHHTSTASSTLQGNETDLLALLDFKTRITQDPFHTLSSWNHSIHHCNWFGITCNISNGRVIHMILPDMLLAGTLSPSIGNLTYLTKLNLRNSSFHGKFPQQVGNLLYLQHINISYNSFGGTIPSNLSNCIELSILSSGHNNFTGKIPTWIGNFSSLSLLNLAVNNFHGTIPNEVGKLSSLTLFAINGNNLYGKIPASIFNISSLYFLTFTENNLHGNLPFDVGFTLPNLETFAGGVNHFTGTIPESLSNASRLEILDFAENGFIGTLPKNIGRLKLLTRLNFDTNRLGNGKDADLDFITSLINCTVLEVLGLAENNFGGELPKSIANLSIQLNELALGTNAIYGSVPIGISNLVNLTTLGLENNFLSGFVPYTIGMLQNLVDLELYNNNFSGLIPSSIGNLNRLTVLLIGDNNFEGSIPESIGNCRNLLRLNLSHNKLNGTIPRQVFSLSSLSIYLDLSHNALIGSLPFEVGNLVNLEELDLSNNKLSGVIPSTLGSCASLEGLHMQGNFFEGNIPSSIYNLRGIQDIDLSCNNLSGKVPEFLGEIMGLMRLNLSYNDFEGELPMNRIFENATSFSIDGNIKLCGGVSELNLPSCTMKKFHSPKVIIPIVSALVFVIFLSCFVAIFMRKRSGKKTSRERVTAKELEVNISYSEIVKWTGGFSEDNLIGTGSFGSVYKATLLSDETIIAIKVLNLEQIGASKSFIDECNVLKIIRHRNLLKIITAISGIDHKGNDFKALVYEFMSNGCLEDWLHPKNQTRTLSFVKRLNIAIDVACALEYLHHSCQTPIVHCDIKPSNVLLDKNMVAHVGDFGLATFLFQESCDSPKHSTMTANLKGSIGYIAPEYGMGGRASAVGDVYSYGILMLEIFTGKRPTDEMFEGGIGIQQFTALALPNHAIDIIDPSLLLQDEELDRYNEDYSDEIALRYENEPGELASMENCLVSVLQIGVSCSSISPSERIHMNEVVNKLQAIKNSYLKLNELN</sequence>
<dbReference type="SMART" id="SM00220">
    <property type="entry name" value="S_TKc"/>
    <property type="match status" value="1"/>
</dbReference>
<keyword evidence="10" id="KW-0732">Signal</keyword>
<dbReference type="GO" id="GO:0004674">
    <property type="term" value="F:protein serine/threonine kinase activity"/>
    <property type="evidence" value="ECO:0007669"/>
    <property type="project" value="UniProtKB-KW"/>
</dbReference>
<dbReference type="FunFam" id="3.80.10.10:FF:000317">
    <property type="entry name" value="Inactive leucine-rich repeat receptor-like protein kinase"/>
    <property type="match status" value="1"/>
</dbReference>
<dbReference type="PANTHER" id="PTHR27008:SF499">
    <property type="entry name" value="OS06G0581500 PROTEIN"/>
    <property type="match status" value="1"/>
</dbReference>
<dbReference type="FunFam" id="3.30.200.20:FF:000432">
    <property type="entry name" value="LRR receptor-like serine/threonine-protein kinase EFR"/>
    <property type="match status" value="1"/>
</dbReference>
<dbReference type="InterPro" id="IPR032675">
    <property type="entry name" value="LRR_dom_sf"/>
</dbReference>
<dbReference type="InterPro" id="IPR003591">
    <property type="entry name" value="Leu-rich_rpt_typical-subtyp"/>
</dbReference>
<comment type="similarity">
    <text evidence="2">Belongs to the protein kinase superfamily. Ser/Thr protein kinase family.</text>
</comment>
<evidence type="ECO:0000256" key="21">
    <source>
        <dbReference type="PROSITE-ProRule" id="PRU10141"/>
    </source>
</evidence>
<feature type="transmembrane region" description="Helical" evidence="22">
    <location>
        <begin position="632"/>
        <end position="654"/>
    </location>
</feature>
<accession>A0AAV1ARP1</accession>
<keyword evidence="7" id="KW-0433">Leucine-rich repeat</keyword>
<keyword evidence="4" id="KW-1003">Cell membrane</keyword>
<dbReference type="FunFam" id="3.80.10.10:FF:000095">
    <property type="entry name" value="LRR receptor-like serine/threonine-protein kinase GSO1"/>
    <property type="match status" value="1"/>
</dbReference>
<keyword evidence="9 22" id="KW-0812">Transmembrane</keyword>
<dbReference type="SMART" id="SM00369">
    <property type="entry name" value="LRR_TYP"/>
    <property type="match status" value="5"/>
</dbReference>
<dbReference type="InterPro" id="IPR008271">
    <property type="entry name" value="Ser/Thr_kinase_AS"/>
</dbReference>
<keyword evidence="13" id="KW-0418">Kinase</keyword>
<evidence type="ECO:0000256" key="15">
    <source>
        <dbReference type="ARBA" id="ARBA00022989"/>
    </source>
</evidence>
<evidence type="ECO:0000256" key="14">
    <source>
        <dbReference type="ARBA" id="ARBA00022840"/>
    </source>
</evidence>
<organism evidence="24 25">
    <name type="scientific">Vicia faba</name>
    <name type="common">Broad bean</name>
    <name type="synonym">Faba vulgaris</name>
    <dbReference type="NCBI Taxonomy" id="3906"/>
    <lineage>
        <taxon>Eukaryota</taxon>
        <taxon>Viridiplantae</taxon>
        <taxon>Streptophyta</taxon>
        <taxon>Embryophyta</taxon>
        <taxon>Tracheophyta</taxon>
        <taxon>Spermatophyta</taxon>
        <taxon>Magnoliopsida</taxon>
        <taxon>eudicotyledons</taxon>
        <taxon>Gunneridae</taxon>
        <taxon>Pentapetalae</taxon>
        <taxon>rosids</taxon>
        <taxon>fabids</taxon>
        <taxon>Fabales</taxon>
        <taxon>Fabaceae</taxon>
        <taxon>Papilionoideae</taxon>
        <taxon>50 kb inversion clade</taxon>
        <taxon>NPAAA clade</taxon>
        <taxon>Hologalegina</taxon>
        <taxon>IRL clade</taxon>
        <taxon>Fabeae</taxon>
        <taxon>Vicia</taxon>
    </lineage>
</organism>
<keyword evidence="5" id="KW-0723">Serine/threonine-protein kinase</keyword>
<keyword evidence="17" id="KW-0675">Receptor</keyword>
<evidence type="ECO:0000256" key="22">
    <source>
        <dbReference type="SAM" id="Phobius"/>
    </source>
</evidence>
<keyword evidence="6" id="KW-0597">Phosphoprotein</keyword>
<dbReference type="SUPFAM" id="SSF52058">
    <property type="entry name" value="L domain-like"/>
    <property type="match status" value="1"/>
</dbReference>
<keyword evidence="18" id="KW-0325">Glycoprotein</keyword>
<evidence type="ECO:0000256" key="11">
    <source>
        <dbReference type="ARBA" id="ARBA00022737"/>
    </source>
</evidence>
<dbReference type="PROSITE" id="PS00108">
    <property type="entry name" value="PROTEIN_KINASE_ST"/>
    <property type="match status" value="1"/>
</dbReference>
<dbReference type="PRINTS" id="PR00019">
    <property type="entry name" value="LEURICHRPT"/>
</dbReference>
<dbReference type="SUPFAM" id="SSF52047">
    <property type="entry name" value="RNI-like"/>
    <property type="match status" value="1"/>
</dbReference>
<dbReference type="PROSITE" id="PS00107">
    <property type="entry name" value="PROTEIN_KINASE_ATP"/>
    <property type="match status" value="1"/>
</dbReference>
<evidence type="ECO:0000256" key="8">
    <source>
        <dbReference type="ARBA" id="ARBA00022679"/>
    </source>
</evidence>
<evidence type="ECO:0000259" key="23">
    <source>
        <dbReference type="PROSITE" id="PS50011"/>
    </source>
</evidence>
<evidence type="ECO:0000256" key="2">
    <source>
        <dbReference type="ARBA" id="ARBA00008684"/>
    </source>
</evidence>
<evidence type="ECO:0000313" key="25">
    <source>
        <dbReference type="Proteomes" id="UP001157006"/>
    </source>
</evidence>
<dbReference type="InterPro" id="IPR017441">
    <property type="entry name" value="Protein_kinase_ATP_BS"/>
</dbReference>
<dbReference type="InterPro" id="IPR051809">
    <property type="entry name" value="Plant_receptor-like_S/T_kinase"/>
</dbReference>
<keyword evidence="8" id="KW-0808">Transferase</keyword>
<dbReference type="Proteomes" id="UP001157006">
    <property type="component" value="Chromosome 5"/>
</dbReference>
<dbReference type="Pfam" id="PF13855">
    <property type="entry name" value="LRR_8"/>
    <property type="match status" value="1"/>
</dbReference>
<evidence type="ECO:0000256" key="5">
    <source>
        <dbReference type="ARBA" id="ARBA00022527"/>
    </source>
</evidence>
<evidence type="ECO:0000256" key="9">
    <source>
        <dbReference type="ARBA" id="ARBA00022692"/>
    </source>
</evidence>
<dbReference type="FunFam" id="1.10.510.10:FF:000358">
    <property type="entry name" value="Putative leucine-rich repeat receptor-like serine/threonine-protein kinase"/>
    <property type="match status" value="1"/>
</dbReference>
<evidence type="ECO:0000256" key="1">
    <source>
        <dbReference type="ARBA" id="ARBA00004162"/>
    </source>
</evidence>
<evidence type="ECO:0000256" key="13">
    <source>
        <dbReference type="ARBA" id="ARBA00022777"/>
    </source>
</evidence>
<evidence type="ECO:0000256" key="10">
    <source>
        <dbReference type="ARBA" id="ARBA00022729"/>
    </source>
</evidence>
<feature type="domain" description="Protein kinase" evidence="23">
    <location>
        <begin position="688"/>
        <end position="1003"/>
    </location>
</feature>
<reference evidence="24 25" key="1">
    <citation type="submission" date="2023-01" db="EMBL/GenBank/DDBJ databases">
        <authorList>
            <person name="Kreplak J."/>
        </authorList>
    </citation>
    <scope>NUCLEOTIDE SEQUENCE [LARGE SCALE GENOMIC DNA]</scope>
</reference>
<dbReference type="Pfam" id="PF08263">
    <property type="entry name" value="LRRNT_2"/>
    <property type="match status" value="1"/>
</dbReference>
<dbReference type="Pfam" id="PF00560">
    <property type="entry name" value="LRR_1"/>
    <property type="match status" value="4"/>
</dbReference>
<comment type="subcellular location">
    <subcellularLocation>
        <location evidence="1">Cell membrane</location>
        <topology evidence="1">Single-pass membrane protein</topology>
    </subcellularLocation>
</comment>
<evidence type="ECO:0000256" key="20">
    <source>
        <dbReference type="ARBA" id="ARBA00048679"/>
    </source>
</evidence>
<dbReference type="Pfam" id="PF07714">
    <property type="entry name" value="PK_Tyr_Ser-Thr"/>
    <property type="match status" value="1"/>
</dbReference>
<evidence type="ECO:0000256" key="17">
    <source>
        <dbReference type="ARBA" id="ARBA00023170"/>
    </source>
</evidence>
<evidence type="ECO:0000256" key="16">
    <source>
        <dbReference type="ARBA" id="ARBA00023136"/>
    </source>
</evidence>
<dbReference type="InterPro" id="IPR011009">
    <property type="entry name" value="Kinase-like_dom_sf"/>
</dbReference>
<dbReference type="InterPro" id="IPR001245">
    <property type="entry name" value="Ser-Thr/Tyr_kinase_cat_dom"/>
</dbReference>
<dbReference type="SUPFAM" id="SSF56112">
    <property type="entry name" value="Protein kinase-like (PK-like)"/>
    <property type="match status" value="1"/>
</dbReference>
<keyword evidence="16 22" id="KW-0472">Membrane</keyword>
<comment type="catalytic activity">
    <reaction evidence="20">
        <text>L-seryl-[protein] + ATP = O-phospho-L-seryl-[protein] + ADP + H(+)</text>
        <dbReference type="Rhea" id="RHEA:17989"/>
        <dbReference type="Rhea" id="RHEA-COMP:9863"/>
        <dbReference type="Rhea" id="RHEA-COMP:11604"/>
        <dbReference type="ChEBI" id="CHEBI:15378"/>
        <dbReference type="ChEBI" id="CHEBI:29999"/>
        <dbReference type="ChEBI" id="CHEBI:30616"/>
        <dbReference type="ChEBI" id="CHEBI:83421"/>
        <dbReference type="ChEBI" id="CHEBI:456216"/>
        <dbReference type="EC" id="2.7.11.1"/>
    </reaction>
</comment>
<keyword evidence="15 22" id="KW-1133">Transmembrane helix</keyword>
<keyword evidence="14 21" id="KW-0067">ATP-binding</keyword>
<evidence type="ECO:0000256" key="7">
    <source>
        <dbReference type="ARBA" id="ARBA00022614"/>
    </source>
</evidence>
<evidence type="ECO:0000256" key="3">
    <source>
        <dbReference type="ARBA" id="ARBA00012513"/>
    </source>
</evidence>
<dbReference type="Gene3D" id="1.10.510.10">
    <property type="entry name" value="Transferase(Phosphotransferase) domain 1"/>
    <property type="match status" value="1"/>
</dbReference>
<gene>
    <name evidence="24" type="ORF">VFH_V054440</name>
</gene>
<evidence type="ECO:0000256" key="12">
    <source>
        <dbReference type="ARBA" id="ARBA00022741"/>
    </source>
</evidence>
<dbReference type="PROSITE" id="PS51450">
    <property type="entry name" value="LRR"/>
    <property type="match status" value="1"/>
</dbReference>
<dbReference type="EMBL" id="OX451740">
    <property type="protein sequence ID" value="CAI8612859.1"/>
    <property type="molecule type" value="Genomic_DNA"/>
</dbReference>
<feature type="binding site" evidence="21">
    <location>
        <position position="717"/>
    </location>
    <ligand>
        <name>ATP</name>
        <dbReference type="ChEBI" id="CHEBI:30616"/>
    </ligand>
</feature>